<evidence type="ECO:0000256" key="4">
    <source>
        <dbReference type="ARBA" id="ARBA00023136"/>
    </source>
</evidence>
<dbReference type="PANTHER" id="PTHR15549">
    <property type="entry name" value="PAIRED IMMUNOGLOBULIN-LIKE TYPE 2 RECEPTOR"/>
    <property type="match status" value="1"/>
</dbReference>
<dbReference type="Proteomes" id="UP000663841">
    <property type="component" value="Unassembled WGS sequence"/>
</dbReference>
<feature type="region of interest" description="Disordered" evidence="5">
    <location>
        <begin position="285"/>
        <end position="308"/>
    </location>
</feature>
<dbReference type="GO" id="GO:0071944">
    <property type="term" value="C:cell periphery"/>
    <property type="evidence" value="ECO:0007669"/>
    <property type="project" value="UniProtKB-ARBA"/>
</dbReference>
<feature type="transmembrane region" description="Helical" evidence="6">
    <location>
        <begin position="190"/>
        <end position="214"/>
    </location>
</feature>
<evidence type="ECO:0000256" key="2">
    <source>
        <dbReference type="ARBA" id="ARBA00022692"/>
    </source>
</evidence>
<evidence type="ECO:0000256" key="6">
    <source>
        <dbReference type="SAM" id="Phobius"/>
    </source>
</evidence>
<evidence type="ECO:0000313" key="8">
    <source>
        <dbReference type="Proteomes" id="UP000663841"/>
    </source>
</evidence>
<keyword evidence="3 6" id="KW-1133">Transmembrane helix</keyword>
<evidence type="ECO:0000256" key="1">
    <source>
        <dbReference type="ARBA" id="ARBA00004167"/>
    </source>
</evidence>
<evidence type="ECO:0000256" key="5">
    <source>
        <dbReference type="SAM" id="MobiDB-lite"/>
    </source>
</evidence>
<protein>
    <submittedName>
        <fullName evidence="7">Uncharacterized protein</fullName>
    </submittedName>
</protein>
<keyword evidence="4 6" id="KW-0472">Membrane</keyword>
<dbReference type="InterPro" id="IPR051694">
    <property type="entry name" value="Immunoregulatory_rcpt-like"/>
</dbReference>
<dbReference type="AlphaFoldDB" id="A0A8H2WWK9"/>
<organism evidence="7 8">
    <name type="scientific">Rhizoctonia solani</name>
    <dbReference type="NCBI Taxonomy" id="456999"/>
    <lineage>
        <taxon>Eukaryota</taxon>
        <taxon>Fungi</taxon>
        <taxon>Dikarya</taxon>
        <taxon>Basidiomycota</taxon>
        <taxon>Agaricomycotina</taxon>
        <taxon>Agaricomycetes</taxon>
        <taxon>Cantharellales</taxon>
        <taxon>Ceratobasidiaceae</taxon>
        <taxon>Rhizoctonia</taxon>
    </lineage>
</organism>
<dbReference type="GO" id="GO:0016020">
    <property type="term" value="C:membrane"/>
    <property type="evidence" value="ECO:0007669"/>
    <property type="project" value="UniProtKB-SubCell"/>
</dbReference>
<name>A0A8H2WWK9_9AGAM</name>
<dbReference type="EMBL" id="CAJMWW010000051">
    <property type="protein sequence ID" value="CAE6405070.1"/>
    <property type="molecule type" value="Genomic_DNA"/>
</dbReference>
<keyword evidence="2 6" id="KW-0812">Transmembrane</keyword>
<sequence>MVKRKATCAPPPSRINLPPPTTLACTPYEQRAVGFVIKMRIHRTLGAALSLTLPISLLAQSMQELGVQLTASALRINGAISETCKTTDNCQTFANEVVPRCQRLQGDAGCWCGNHNPLHFCALCMSNPTDNTTTPDQMQAALGGHTDYHTACNTFETLLNASSTAISTATSTATNAASTGSSNGGSKAPIGAIVGGVVGGVVALIIAILVFVLWRRNRRNENVGPSNVSIFSGDRTSTLVNQQPRPYSGYSHPQGTFGHHDSSFGAPGYATATIPYQNGGLQSPAVMPNGLKSDGSYNKHPEPMTTPY</sequence>
<dbReference type="PROSITE" id="PS51257">
    <property type="entry name" value="PROKAR_LIPOPROTEIN"/>
    <property type="match status" value="1"/>
</dbReference>
<accession>A0A8H2WWK9</accession>
<proteinExistence type="predicted"/>
<evidence type="ECO:0000256" key="3">
    <source>
        <dbReference type="ARBA" id="ARBA00022989"/>
    </source>
</evidence>
<dbReference type="PANTHER" id="PTHR15549:SF33">
    <property type="entry name" value="MEMBRANE PROTEIN WSC4, PUTATIVE (AFU_ORTHOLOGUE AFUA_5G09020)-RELATED"/>
    <property type="match status" value="1"/>
</dbReference>
<reference evidence="7" key="1">
    <citation type="submission" date="2021-01" db="EMBL/GenBank/DDBJ databases">
        <authorList>
            <person name="Kaushik A."/>
        </authorList>
    </citation>
    <scope>NUCLEOTIDE SEQUENCE</scope>
    <source>
        <strain evidence="7">AG3-T5</strain>
    </source>
</reference>
<evidence type="ECO:0000313" key="7">
    <source>
        <dbReference type="EMBL" id="CAE6405070.1"/>
    </source>
</evidence>
<comment type="caution">
    <text evidence="7">The sequence shown here is derived from an EMBL/GenBank/DDBJ whole genome shotgun (WGS) entry which is preliminary data.</text>
</comment>
<comment type="subcellular location">
    <subcellularLocation>
        <location evidence="1">Membrane</location>
        <topology evidence="1">Single-pass membrane protein</topology>
    </subcellularLocation>
</comment>
<gene>
    <name evidence="7" type="ORF">RDB_LOCUS13073</name>
</gene>